<dbReference type="GO" id="GO:0006355">
    <property type="term" value="P:regulation of DNA-templated transcription"/>
    <property type="evidence" value="ECO:0007669"/>
    <property type="project" value="InterPro"/>
</dbReference>
<dbReference type="InterPro" id="IPR039420">
    <property type="entry name" value="WalR-like"/>
</dbReference>
<feature type="domain" description="Response regulatory" evidence="8">
    <location>
        <begin position="2"/>
        <end position="116"/>
    </location>
</feature>
<evidence type="ECO:0000256" key="7">
    <source>
        <dbReference type="PROSITE-ProRule" id="PRU01091"/>
    </source>
</evidence>
<evidence type="ECO:0000259" key="9">
    <source>
        <dbReference type="PROSITE" id="PS51755"/>
    </source>
</evidence>
<dbReference type="PROSITE" id="PS50110">
    <property type="entry name" value="RESPONSE_REGULATORY"/>
    <property type="match status" value="1"/>
</dbReference>
<accession>K1YXS5</accession>
<dbReference type="InterPro" id="IPR001789">
    <property type="entry name" value="Sig_transdc_resp-reg_receiver"/>
</dbReference>
<keyword evidence="4 7" id="KW-0238">DNA-binding</keyword>
<organism evidence="10">
    <name type="scientific">uncultured bacterium</name>
    <name type="common">gcode 4</name>
    <dbReference type="NCBI Taxonomy" id="1234023"/>
    <lineage>
        <taxon>Bacteria</taxon>
        <taxon>environmental samples</taxon>
    </lineage>
</organism>
<dbReference type="Gene3D" id="3.40.50.2300">
    <property type="match status" value="1"/>
</dbReference>
<dbReference type="SUPFAM" id="SSF52172">
    <property type="entry name" value="CheY-like"/>
    <property type="match status" value="1"/>
</dbReference>
<gene>
    <name evidence="10" type="ORF">ACD_78C00135G0005</name>
</gene>
<dbReference type="GO" id="GO:0000976">
    <property type="term" value="F:transcription cis-regulatory region binding"/>
    <property type="evidence" value="ECO:0007669"/>
    <property type="project" value="TreeGrafter"/>
</dbReference>
<dbReference type="CDD" id="cd00383">
    <property type="entry name" value="trans_reg_C"/>
    <property type="match status" value="1"/>
</dbReference>
<dbReference type="GO" id="GO:0005829">
    <property type="term" value="C:cytosol"/>
    <property type="evidence" value="ECO:0007669"/>
    <property type="project" value="TreeGrafter"/>
</dbReference>
<dbReference type="InterPro" id="IPR001867">
    <property type="entry name" value="OmpR/PhoB-type_DNA-bd"/>
</dbReference>
<dbReference type="Pfam" id="PF00486">
    <property type="entry name" value="Trans_reg_C"/>
    <property type="match status" value="1"/>
</dbReference>
<feature type="DNA-binding region" description="OmpR/PhoB-type" evidence="7">
    <location>
        <begin position="124"/>
        <end position="218"/>
    </location>
</feature>
<dbReference type="AlphaFoldDB" id="K1YXS5"/>
<dbReference type="PROSITE" id="PS51755">
    <property type="entry name" value="OMPR_PHOB"/>
    <property type="match status" value="1"/>
</dbReference>
<evidence type="ECO:0000256" key="5">
    <source>
        <dbReference type="ARBA" id="ARBA00023163"/>
    </source>
</evidence>
<keyword evidence="3" id="KW-0805">Transcription regulation</keyword>
<dbReference type="EMBL" id="AMFJ01034135">
    <property type="protein sequence ID" value="EKD30159.1"/>
    <property type="molecule type" value="Genomic_DNA"/>
</dbReference>
<evidence type="ECO:0000256" key="4">
    <source>
        <dbReference type="ARBA" id="ARBA00023125"/>
    </source>
</evidence>
<dbReference type="GO" id="GO:0032993">
    <property type="term" value="C:protein-DNA complex"/>
    <property type="evidence" value="ECO:0007669"/>
    <property type="project" value="TreeGrafter"/>
</dbReference>
<feature type="modified residue" description="4-aspartylphosphate" evidence="6">
    <location>
        <position position="51"/>
    </location>
</feature>
<dbReference type="SMART" id="SM00448">
    <property type="entry name" value="REC"/>
    <property type="match status" value="1"/>
</dbReference>
<dbReference type="GO" id="GO:0000156">
    <property type="term" value="F:phosphorelay response regulator activity"/>
    <property type="evidence" value="ECO:0007669"/>
    <property type="project" value="TreeGrafter"/>
</dbReference>
<dbReference type="SMART" id="SM00862">
    <property type="entry name" value="Trans_reg_C"/>
    <property type="match status" value="1"/>
</dbReference>
<comment type="caution">
    <text evidence="10">The sequence shown here is derived from an EMBL/GenBank/DDBJ whole genome shotgun (WGS) entry which is preliminary data.</text>
</comment>
<evidence type="ECO:0000256" key="2">
    <source>
        <dbReference type="ARBA" id="ARBA00023012"/>
    </source>
</evidence>
<dbReference type="PANTHER" id="PTHR48111:SF22">
    <property type="entry name" value="REGULATOR OF RPOS"/>
    <property type="match status" value="1"/>
</dbReference>
<dbReference type="PANTHER" id="PTHR48111">
    <property type="entry name" value="REGULATOR OF RPOS"/>
    <property type="match status" value="1"/>
</dbReference>
<dbReference type="Pfam" id="PF00072">
    <property type="entry name" value="Response_reg"/>
    <property type="match status" value="1"/>
</dbReference>
<evidence type="ECO:0000256" key="1">
    <source>
        <dbReference type="ARBA" id="ARBA00022553"/>
    </source>
</evidence>
<dbReference type="InterPro" id="IPR011006">
    <property type="entry name" value="CheY-like_superfamily"/>
</dbReference>
<reference evidence="10" key="1">
    <citation type="journal article" date="2012" name="Science">
        <title>Fermentation, hydrogen, and sulfur metabolism in multiple uncultivated bacterial phyla.</title>
        <authorList>
            <person name="Wrighton K.C."/>
            <person name="Thomas B.C."/>
            <person name="Sharon I."/>
            <person name="Miller C.S."/>
            <person name="Castelle C.J."/>
            <person name="VerBerkmoes N.C."/>
            <person name="Wilkins M.J."/>
            <person name="Hettich R.L."/>
            <person name="Lipton M.S."/>
            <person name="Williams K.H."/>
            <person name="Long P.E."/>
            <person name="Banfield J.F."/>
        </authorList>
    </citation>
    <scope>NUCLEOTIDE SEQUENCE [LARGE SCALE GENOMIC DNA]</scope>
</reference>
<evidence type="ECO:0000313" key="10">
    <source>
        <dbReference type="EMBL" id="EKD30159.1"/>
    </source>
</evidence>
<feature type="domain" description="OmpR/PhoB-type" evidence="9">
    <location>
        <begin position="124"/>
        <end position="218"/>
    </location>
</feature>
<evidence type="ECO:0000256" key="3">
    <source>
        <dbReference type="ARBA" id="ARBA00023015"/>
    </source>
</evidence>
<keyword evidence="2" id="KW-0902">Two-component regulatory system</keyword>
<evidence type="ECO:0000259" key="8">
    <source>
        <dbReference type="PROSITE" id="PS50110"/>
    </source>
</evidence>
<name>K1YXS5_9BACT</name>
<dbReference type="Gene3D" id="1.10.10.10">
    <property type="entry name" value="Winged helix-like DNA-binding domain superfamily/Winged helix DNA-binding domain"/>
    <property type="match status" value="1"/>
</dbReference>
<sequence length="218" mass="24998">MKILIIEDNRILARNIREYLTLKSFQAEVAFDGIIGKERAIGEHFDVIILDINLPGKDGLTLCRELREEGNNTPVLFLTSRNTPKDVVTGLNIGADDYLGKPFDFEELISRIKALGRRNISNKTTIIHISDLEIDTTKRLVTRNFEIIELSTKEFDLLQYLAQNRGIPVDRQELLEKVWGEFDAYMFSRTVDVHISTLRKKLGKDIVETRKGFGYVVN</sequence>
<evidence type="ECO:0000256" key="6">
    <source>
        <dbReference type="PROSITE-ProRule" id="PRU00169"/>
    </source>
</evidence>
<proteinExistence type="predicted"/>
<keyword evidence="1 6" id="KW-0597">Phosphoprotein</keyword>
<dbReference type="Gene3D" id="6.10.250.690">
    <property type="match status" value="1"/>
</dbReference>
<dbReference type="InterPro" id="IPR036388">
    <property type="entry name" value="WH-like_DNA-bd_sf"/>
</dbReference>
<keyword evidence="5" id="KW-0804">Transcription</keyword>
<protein>
    <submittedName>
        <fullName evidence="10">Two component transcriptional regulator, winged helix family</fullName>
    </submittedName>
</protein>